<feature type="transmembrane region" description="Helical" evidence="4">
    <location>
        <begin position="192"/>
        <end position="212"/>
    </location>
</feature>
<dbReference type="Gene3D" id="2.130.10.10">
    <property type="entry name" value="YVTN repeat-like/Quinoprotein amine dehydrogenase"/>
    <property type="match status" value="2"/>
</dbReference>
<dbReference type="InterPro" id="IPR035897">
    <property type="entry name" value="Toll_tir_struct_dom_sf"/>
</dbReference>
<protein>
    <submittedName>
        <fullName evidence="6">TIR domain-containing protein</fullName>
    </submittedName>
</protein>
<dbReference type="InterPro" id="IPR001680">
    <property type="entry name" value="WD40_rpt"/>
</dbReference>
<dbReference type="Pfam" id="PF00400">
    <property type="entry name" value="WD40"/>
    <property type="match status" value="3"/>
</dbReference>
<comment type="caution">
    <text evidence="6">The sequence shown here is derived from an EMBL/GenBank/DDBJ whole genome shotgun (WGS) entry which is preliminary data.</text>
</comment>
<name>A0A545AEL9_9ACTN</name>
<dbReference type="SUPFAM" id="SSF52200">
    <property type="entry name" value="Toll/Interleukin receptor TIR domain"/>
    <property type="match status" value="1"/>
</dbReference>
<dbReference type="AlphaFoldDB" id="A0A545AEL9"/>
<dbReference type="EMBL" id="VIRS01000057">
    <property type="protein sequence ID" value="TQS39776.1"/>
    <property type="molecule type" value="Genomic_DNA"/>
</dbReference>
<dbReference type="InterPro" id="IPR015943">
    <property type="entry name" value="WD40/YVTN_repeat-like_dom_sf"/>
</dbReference>
<keyword evidence="4" id="KW-0472">Membrane</keyword>
<dbReference type="RefSeq" id="WP_142709818.1">
    <property type="nucleotide sequence ID" value="NZ_VIRS01000057.1"/>
</dbReference>
<evidence type="ECO:0000256" key="4">
    <source>
        <dbReference type="SAM" id="Phobius"/>
    </source>
</evidence>
<organism evidence="6 7">
    <name type="scientific">Cryptosporangium phraense</name>
    <dbReference type="NCBI Taxonomy" id="2593070"/>
    <lineage>
        <taxon>Bacteria</taxon>
        <taxon>Bacillati</taxon>
        <taxon>Actinomycetota</taxon>
        <taxon>Actinomycetes</taxon>
        <taxon>Cryptosporangiales</taxon>
        <taxon>Cryptosporangiaceae</taxon>
        <taxon>Cryptosporangium</taxon>
    </lineage>
</organism>
<dbReference type="SMART" id="SM00320">
    <property type="entry name" value="WD40"/>
    <property type="match status" value="6"/>
</dbReference>
<dbReference type="Gene3D" id="3.40.50.10140">
    <property type="entry name" value="Toll/interleukin-1 receptor homology (TIR) domain"/>
    <property type="match status" value="1"/>
</dbReference>
<proteinExistence type="predicted"/>
<reference evidence="6 7" key="1">
    <citation type="submission" date="2019-07" db="EMBL/GenBank/DDBJ databases">
        <title>Cryptosporangium phraense sp. nov., isolated from plant litter.</title>
        <authorList>
            <person name="Suriyachadkun C."/>
        </authorList>
    </citation>
    <scope>NUCLEOTIDE SEQUENCE [LARGE SCALE GENOMIC DNA]</scope>
    <source>
        <strain evidence="6 7">A-T 5661</strain>
    </source>
</reference>
<dbReference type="SUPFAM" id="SSF101908">
    <property type="entry name" value="Putative isomerase YbhE"/>
    <property type="match status" value="1"/>
</dbReference>
<evidence type="ECO:0000313" key="7">
    <source>
        <dbReference type="Proteomes" id="UP000317982"/>
    </source>
</evidence>
<sequence>MAAHDAFLTYAWSDGNGVASTLQQAIRTIGKPWYRRSALSVYRDTTDTEPSGSLRSDLFAELDSSRYLILLASRRAARSRWVEREVGYWLNKSGTDRLLLVLVDGEIHWGRGDFDWSRTDCLPRALSGRYAAPPPYVDLRWAVGREDLSVHDPDFRSEAATLTATILGTSKRELLSADVAAQRRARRTGISAILALSLLLVVALVASTLALVSGRGAASDLRRADADLHTAAAQAMLRDALKLRGEDPGRALQLGVAAQYLDPGAGTQQALTETLRVTPFRGSARTEPLSGAILDPDGPSVLTRAADGTVSSWSLDGDPERQPLASSAGTTHMARAGALTALAGPGGVRLVASAADAGRVVFPGVTAVGFTPDGRTLATGGTAGQLQLWDVSKPAAPVAVGDVFGGGSEPVTALAFSSRLLAYARSGTVRLWSVADPKAAQQVATIDDLDGVVDLTFSPDGRRLAVASATGVQVIDVAEPSAPGTPQGVSGARYGTLAWSPDGRRLAGGGPNGTVTTWDPERRTVVLTVAVQKGEVRDVAFDRTSATLFSAGSDGSVLRWDATPAVPPATAVALISDACRRAGGGLPRDVWTSYAPGIDYRDTCRLS</sequence>
<dbReference type="GO" id="GO:0007165">
    <property type="term" value="P:signal transduction"/>
    <property type="evidence" value="ECO:0007669"/>
    <property type="project" value="InterPro"/>
</dbReference>
<dbReference type="Pfam" id="PF13676">
    <property type="entry name" value="TIR_2"/>
    <property type="match status" value="1"/>
</dbReference>
<evidence type="ECO:0000313" key="6">
    <source>
        <dbReference type="EMBL" id="TQS39776.1"/>
    </source>
</evidence>
<dbReference type="PANTHER" id="PTHR19848:SF8">
    <property type="entry name" value="F-BOX AND WD REPEAT DOMAIN CONTAINING 7"/>
    <property type="match status" value="1"/>
</dbReference>
<keyword evidence="7" id="KW-1185">Reference proteome</keyword>
<keyword evidence="4" id="KW-0812">Transmembrane</keyword>
<dbReference type="PANTHER" id="PTHR19848">
    <property type="entry name" value="WD40 REPEAT PROTEIN"/>
    <property type="match status" value="1"/>
</dbReference>
<accession>A0A545AEL9</accession>
<dbReference type="OrthoDB" id="4492582at2"/>
<evidence type="ECO:0000256" key="2">
    <source>
        <dbReference type="ARBA" id="ARBA00022737"/>
    </source>
</evidence>
<dbReference type="PROSITE" id="PS50082">
    <property type="entry name" value="WD_REPEATS_2"/>
    <property type="match status" value="3"/>
</dbReference>
<keyword evidence="4" id="KW-1133">Transmembrane helix</keyword>
<dbReference type="InterPro" id="IPR000157">
    <property type="entry name" value="TIR_dom"/>
</dbReference>
<gene>
    <name evidence="6" type="ORF">FL583_38290</name>
</gene>
<feature type="repeat" description="WD" evidence="3">
    <location>
        <begin position="365"/>
        <end position="392"/>
    </location>
</feature>
<feature type="repeat" description="WD" evidence="3">
    <location>
        <begin position="496"/>
        <end position="528"/>
    </location>
</feature>
<evidence type="ECO:0000256" key="1">
    <source>
        <dbReference type="ARBA" id="ARBA00022574"/>
    </source>
</evidence>
<feature type="domain" description="TIR" evidence="5">
    <location>
        <begin position="7"/>
        <end position="106"/>
    </location>
</feature>
<dbReference type="InParanoid" id="A0A545AEL9"/>
<keyword evidence="1 3" id="KW-0853">WD repeat</keyword>
<evidence type="ECO:0000259" key="5">
    <source>
        <dbReference type="Pfam" id="PF13676"/>
    </source>
</evidence>
<feature type="repeat" description="WD" evidence="3">
    <location>
        <begin position="529"/>
        <end position="561"/>
    </location>
</feature>
<evidence type="ECO:0000256" key="3">
    <source>
        <dbReference type="PROSITE-ProRule" id="PRU00221"/>
    </source>
</evidence>
<dbReference type="Proteomes" id="UP000317982">
    <property type="component" value="Unassembled WGS sequence"/>
</dbReference>
<keyword evidence="2" id="KW-0677">Repeat</keyword>